<evidence type="ECO:0000313" key="1">
    <source>
        <dbReference type="EMBL" id="EKC42632.1"/>
    </source>
</evidence>
<reference evidence="1" key="1">
    <citation type="journal article" date="2012" name="Nature">
        <title>The oyster genome reveals stress adaptation and complexity of shell formation.</title>
        <authorList>
            <person name="Zhang G."/>
            <person name="Fang X."/>
            <person name="Guo X."/>
            <person name="Li L."/>
            <person name="Luo R."/>
            <person name="Xu F."/>
            <person name="Yang P."/>
            <person name="Zhang L."/>
            <person name="Wang X."/>
            <person name="Qi H."/>
            <person name="Xiong Z."/>
            <person name="Que H."/>
            <person name="Xie Y."/>
            <person name="Holland P.W."/>
            <person name="Paps J."/>
            <person name="Zhu Y."/>
            <person name="Wu F."/>
            <person name="Chen Y."/>
            <person name="Wang J."/>
            <person name="Peng C."/>
            <person name="Meng J."/>
            <person name="Yang L."/>
            <person name="Liu J."/>
            <person name="Wen B."/>
            <person name="Zhang N."/>
            <person name="Huang Z."/>
            <person name="Zhu Q."/>
            <person name="Feng Y."/>
            <person name="Mount A."/>
            <person name="Hedgecock D."/>
            <person name="Xu Z."/>
            <person name="Liu Y."/>
            <person name="Domazet-Loso T."/>
            <person name="Du Y."/>
            <person name="Sun X."/>
            <person name="Zhang S."/>
            <person name="Liu B."/>
            <person name="Cheng P."/>
            <person name="Jiang X."/>
            <person name="Li J."/>
            <person name="Fan D."/>
            <person name="Wang W."/>
            <person name="Fu W."/>
            <person name="Wang T."/>
            <person name="Wang B."/>
            <person name="Zhang J."/>
            <person name="Peng Z."/>
            <person name="Li Y."/>
            <person name="Li N."/>
            <person name="Wang J."/>
            <person name="Chen M."/>
            <person name="He Y."/>
            <person name="Tan F."/>
            <person name="Song X."/>
            <person name="Zheng Q."/>
            <person name="Huang R."/>
            <person name="Yang H."/>
            <person name="Du X."/>
            <person name="Chen L."/>
            <person name="Yang M."/>
            <person name="Gaffney P.M."/>
            <person name="Wang S."/>
            <person name="Luo L."/>
            <person name="She Z."/>
            <person name="Ming Y."/>
            <person name="Huang W."/>
            <person name="Zhang S."/>
            <person name="Huang B."/>
            <person name="Zhang Y."/>
            <person name="Qu T."/>
            <person name="Ni P."/>
            <person name="Miao G."/>
            <person name="Wang J."/>
            <person name="Wang Q."/>
            <person name="Steinberg C.E."/>
            <person name="Wang H."/>
            <person name="Li N."/>
            <person name="Qian L."/>
            <person name="Zhang G."/>
            <person name="Li Y."/>
            <person name="Yang H."/>
            <person name="Liu X."/>
            <person name="Wang J."/>
            <person name="Yin Y."/>
            <person name="Wang J."/>
        </authorList>
    </citation>
    <scope>NUCLEOTIDE SEQUENCE [LARGE SCALE GENOMIC DNA]</scope>
    <source>
        <strain evidence="1">05x7-T-G4-1.051#20</strain>
    </source>
</reference>
<dbReference type="InParanoid" id="K1R001"/>
<name>K1R001_MAGGI</name>
<protein>
    <submittedName>
        <fullName evidence="1">Uncharacterized protein</fullName>
    </submittedName>
</protein>
<organism evidence="1">
    <name type="scientific">Magallana gigas</name>
    <name type="common">Pacific oyster</name>
    <name type="synonym">Crassostrea gigas</name>
    <dbReference type="NCBI Taxonomy" id="29159"/>
    <lineage>
        <taxon>Eukaryota</taxon>
        <taxon>Metazoa</taxon>
        <taxon>Spiralia</taxon>
        <taxon>Lophotrochozoa</taxon>
        <taxon>Mollusca</taxon>
        <taxon>Bivalvia</taxon>
        <taxon>Autobranchia</taxon>
        <taxon>Pteriomorphia</taxon>
        <taxon>Ostreida</taxon>
        <taxon>Ostreoidea</taxon>
        <taxon>Ostreidae</taxon>
        <taxon>Magallana</taxon>
    </lineage>
</organism>
<gene>
    <name evidence="1" type="ORF">CGI_10026702</name>
</gene>
<dbReference type="HOGENOM" id="CLU_2887934_0_0_1"/>
<proteinExistence type="predicted"/>
<dbReference type="AlphaFoldDB" id="K1R001"/>
<sequence length="63" mass="7209">MDPEKTRPLVSNLKNQFKQLESLNIDRNRFIDELRKAVPNACLLKDSTTILCMGYGTRVTIKA</sequence>
<dbReference type="EMBL" id="JH816980">
    <property type="protein sequence ID" value="EKC42632.1"/>
    <property type="molecule type" value="Genomic_DNA"/>
</dbReference>
<accession>K1R001</accession>